<accession>A0A0S7XS32</accession>
<organism evidence="1 2">
    <name type="scientific">candidate division WOR-1 bacterium DG_54_3</name>
    <dbReference type="NCBI Taxonomy" id="1703775"/>
    <lineage>
        <taxon>Bacteria</taxon>
        <taxon>Bacillati</taxon>
        <taxon>Saganbacteria</taxon>
    </lineage>
</organism>
<protein>
    <submittedName>
        <fullName evidence="1">Uncharacterized protein</fullName>
    </submittedName>
</protein>
<evidence type="ECO:0000313" key="2">
    <source>
        <dbReference type="Proteomes" id="UP000051861"/>
    </source>
</evidence>
<dbReference type="EMBL" id="LIZX01000124">
    <property type="protein sequence ID" value="KPJ65325.1"/>
    <property type="molecule type" value="Genomic_DNA"/>
</dbReference>
<name>A0A0S7XS32_UNCSA</name>
<gene>
    <name evidence="1" type="ORF">AMJ44_10505</name>
</gene>
<dbReference type="AlphaFoldDB" id="A0A0S7XS32"/>
<reference evidence="1 2" key="1">
    <citation type="journal article" date="2015" name="Microbiome">
        <title>Genomic resolution of linkages in carbon, nitrogen, and sulfur cycling among widespread estuary sediment bacteria.</title>
        <authorList>
            <person name="Baker B.J."/>
            <person name="Lazar C.S."/>
            <person name="Teske A.P."/>
            <person name="Dick G.J."/>
        </authorList>
    </citation>
    <scope>NUCLEOTIDE SEQUENCE [LARGE SCALE GENOMIC DNA]</scope>
    <source>
        <strain evidence="1">DG_54_3</strain>
    </source>
</reference>
<sequence length="208" mass="24279">MKKVQLRRILISVKLAFAADPEKIALLKRGQLNPKQVIKCALEKDPELRKAAELYLYSNPEVLLEGTKTLVEYTVKGRARARDLICDFWLLTFRKRVIEELSPWLQSEKTEKNLYVYKAKKSDLIGHAHLGPMWEVRFITVTSYPERKRARETLEKLLSLSQGRLRQSIQELLDHAPEMETAVIGEPTITEQDNRIGFYSSRKERLWK</sequence>
<comment type="caution">
    <text evidence="1">The sequence shown here is derived from an EMBL/GenBank/DDBJ whole genome shotgun (WGS) entry which is preliminary data.</text>
</comment>
<proteinExistence type="predicted"/>
<dbReference type="Proteomes" id="UP000051861">
    <property type="component" value="Unassembled WGS sequence"/>
</dbReference>
<evidence type="ECO:0000313" key="1">
    <source>
        <dbReference type="EMBL" id="KPJ65325.1"/>
    </source>
</evidence>